<evidence type="ECO:0000256" key="1">
    <source>
        <dbReference type="ARBA" id="ARBA00006284"/>
    </source>
</evidence>
<name>A0A2P1PNT7_9GAMM</name>
<dbReference type="Gene3D" id="3.40.50.10350">
    <property type="entry name" value="Glycerate kinase, domain 1"/>
    <property type="match status" value="1"/>
</dbReference>
<dbReference type="GO" id="GO:0031388">
    <property type="term" value="P:organic acid phosphorylation"/>
    <property type="evidence" value="ECO:0007669"/>
    <property type="project" value="UniProtKB-UniRule"/>
</dbReference>
<dbReference type="InterPro" id="IPR036129">
    <property type="entry name" value="Glycerate_kinase_sf"/>
</dbReference>
<dbReference type="NCBIfam" id="TIGR00045">
    <property type="entry name" value="glycerate kinase"/>
    <property type="match status" value="1"/>
</dbReference>
<dbReference type="EMBL" id="CP027860">
    <property type="protein sequence ID" value="AVP96486.1"/>
    <property type="molecule type" value="Genomic_DNA"/>
</dbReference>
<dbReference type="InterPro" id="IPR018193">
    <property type="entry name" value="Glyc_kinase_flavodox-like_fold"/>
</dbReference>
<dbReference type="OrthoDB" id="9774290at2"/>
<reference evidence="5 6" key="1">
    <citation type="submission" date="2018-03" db="EMBL/GenBank/DDBJ databases">
        <title>Ahniella affigens gen. nov., sp. nov., a gammaproteobacterium isolated from sandy soil near a stream.</title>
        <authorList>
            <person name="Ko Y."/>
            <person name="Kim J.-H."/>
        </authorList>
    </citation>
    <scope>NUCLEOTIDE SEQUENCE [LARGE SCALE GENOMIC DNA]</scope>
    <source>
        <strain evidence="5 6">D13</strain>
    </source>
</reference>
<dbReference type="GO" id="GO:0008887">
    <property type="term" value="F:glycerate kinase activity"/>
    <property type="evidence" value="ECO:0007669"/>
    <property type="project" value="UniProtKB-UniRule"/>
</dbReference>
<keyword evidence="6" id="KW-1185">Reference proteome</keyword>
<protein>
    <recommendedName>
        <fullName evidence="7">Glycerate kinase</fullName>
    </recommendedName>
</protein>
<dbReference type="RefSeq" id="WP_106890415.1">
    <property type="nucleotide sequence ID" value="NZ_CP027860.1"/>
</dbReference>
<dbReference type="Pfam" id="PF02595">
    <property type="entry name" value="Gly_kinase"/>
    <property type="match status" value="1"/>
</dbReference>
<gene>
    <name evidence="5" type="ORF">C7S18_04420</name>
</gene>
<dbReference type="Proteomes" id="UP000241074">
    <property type="component" value="Chromosome"/>
</dbReference>
<proteinExistence type="inferred from homology"/>
<accession>A0A2P1PNT7</accession>
<dbReference type="PANTHER" id="PTHR21599:SF0">
    <property type="entry name" value="GLYCERATE KINASE"/>
    <property type="match status" value="1"/>
</dbReference>
<evidence type="ECO:0000256" key="3">
    <source>
        <dbReference type="ARBA" id="ARBA00022777"/>
    </source>
</evidence>
<dbReference type="KEGG" id="xba:C7S18_04420"/>
<organism evidence="5 6">
    <name type="scientific">Ahniella affigens</name>
    <dbReference type="NCBI Taxonomy" id="2021234"/>
    <lineage>
        <taxon>Bacteria</taxon>
        <taxon>Pseudomonadati</taxon>
        <taxon>Pseudomonadota</taxon>
        <taxon>Gammaproteobacteria</taxon>
        <taxon>Lysobacterales</taxon>
        <taxon>Rhodanobacteraceae</taxon>
        <taxon>Ahniella</taxon>
    </lineage>
</organism>
<dbReference type="InterPro" id="IPR004381">
    <property type="entry name" value="Glycerate_kinase"/>
</dbReference>
<dbReference type="AlphaFoldDB" id="A0A2P1PNT7"/>
<dbReference type="PANTHER" id="PTHR21599">
    <property type="entry name" value="GLYCERATE KINASE"/>
    <property type="match status" value="1"/>
</dbReference>
<sequence length="370" mass="39307">MIVIAPGTFKGTLRSLTAANIIGRALRTHLPRSSVSKVVIADGGEGTLEMLRSYFNVRLDAVWVSGPTRARVRARRAWFSRSAAFLESSQAIGLSLAPPGNLNPMSATSRGLGELIFHTIKDGARTVQISMGDSAVMDVGVGMLAALGVVFYSRSGPIENPSLRDLARVVDFNVAKYATLLGGVSVECLVDTDDFLCGAFGQASMYGAQKGLRPEDRNFVEDSILHFCELIKAQIGIDIRGLKRASGSGGVAGALHAFSSAALHNTLEYFSSRHNVGWDAMLSSADVVITGEGRLDEQTRFGKVPHFVARRVKGRCVVIAGSTTSAGIKDLESVCSRVSVVELGPAGLRDARFAISSAVPRILRLLGEAS</sequence>
<dbReference type="PIRSF" id="PIRSF006078">
    <property type="entry name" value="GlxK"/>
    <property type="match status" value="1"/>
</dbReference>
<dbReference type="InterPro" id="IPR018197">
    <property type="entry name" value="Glycerate_kinase_RE-like"/>
</dbReference>
<evidence type="ECO:0000313" key="5">
    <source>
        <dbReference type="EMBL" id="AVP96486.1"/>
    </source>
</evidence>
<evidence type="ECO:0008006" key="7">
    <source>
        <dbReference type="Google" id="ProtNLM"/>
    </source>
</evidence>
<comment type="similarity">
    <text evidence="1 4">Belongs to the glycerate kinase type-1 family.</text>
</comment>
<evidence type="ECO:0000256" key="2">
    <source>
        <dbReference type="ARBA" id="ARBA00022679"/>
    </source>
</evidence>
<dbReference type="Gene3D" id="3.90.1510.10">
    <property type="entry name" value="Glycerate kinase, domain 2"/>
    <property type="match status" value="1"/>
</dbReference>
<dbReference type="SUPFAM" id="SSF110738">
    <property type="entry name" value="Glycerate kinase I"/>
    <property type="match status" value="1"/>
</dbReference>
<reference evidence="5 6" key="2">
    <citation type="submission" date="2018-03" db="EMBL/GenBank/DDBJ databases">
        <authorList>
            <person name="Keele B.F."/>
        </authorList>
    </citation>
    <scope>NUCLEOTIDE SEQUENCE [LARGE SCALE GENOMIC DNA]</scope>
    <source>
        <strain evidence="5 6">D13</strain>
    </source>
</reference>
<keyword evidence="3 4" id="KW-0418">Kinase</keyword>
<evidence type="ECO:0000256" key="4">
    <source>
        <dbReference type="PIRNR" id="PIRNR006078"/>
    </source>
</evidence>
<keyword evidence="2 4" id="KW-0808">Transferase</keyword>
<evidence type="ECO:0000313" key="6">
    <source>
        <dbReference type="Proteomes" id="UP000241074"/>
    </source>
</evidence>